<dbReference type="GO" id="GO:0016831">
    <property type="term" value="F:carboxy-lyase activity"/>
    <property type="evidence" value="ECO:0007669"/>
    <property type="project" value="InterPro"/>
</dbReference>
<dbReference type="PANTHER" id="PTHR21240">
    <property type="entry name" value="2-AMINO-3-CARBOXYLMUCONATE-6-SEMIALDEHYDE DECARBOXYLASE"/>
    <property type="match status" value="1"/>
</dbReference>
<dbReference type="eggNOG" id="COG2159">
    <property type="taxonomic scope" value="Bacteria"/>
</dbReference>
<dbReference type="GO" id="GO:0005737">
    <property type="term" value="C:cytoplasm"/>
    <property type="evidence" value="ECO:0007669"/>
    <property type="project" value="TreeGrafter"/>
</dbReference>
<dbReference type="RefSeq" id="WP_012873164.1">
    <property type="nucleotide sequence ID" value="NC_013524.1"/>
</dbReference>
<dbReference type="EMBL" id="CP001824">
    <property type="protein sequence ID" value="ACZ40126.1"/>
    <property type="molecule type" value="Genomic_DNA"/>
</dbReference>
<evidence type="ECO:0000259" key="2">
    <source>
        <dbReference type="Pfam" id="PF04909"/>
    </source>
</evidence>
<dbReference type="GO" id="GO:0019748">
    <property type="term" value="P:secondary metabolic process"/>
    <property type="evidence" value="ECO:0007669"/>
    <property type="project" value="TreeGrafter"/>
</dbReference>
<reference evidence="3 4" key="2">
    <citation type="journal article" date="2010" name="Stand. Genomic Sci.">
        <title>Complete genome sequence of Desulfohalobium retbaense type strain (HR(100)).</title>
        <authorList>
            <person name="Spring S."/>
            <person name="Nolan M."/>
            <person name="Lapidus A."/>
            <person name="Glavina Del Rio T."/>
            <person name="Copeland A."/>
            <person name="Tice H."/>
            <person name="Cheng J.F."/>
            <person name="Lucas S."/>
            <person name="Land M."/>
            <person name="Chen F."/>
            <person name="Bruce D."/>
            <person name="Goodwin L."/>
            <person name="Pitluck S."/>
            <person name="Ivanova N."/>
            <person name="Mavromatis K."/>
            <person name="Mikhailova N."/>
            <person name="Pati A."/>
            <person name="Chen A."/>
            <person name="Palaniappan K."/>
            <person name="Hauser L."/>
            <person name="Chang Y.J."/>
            <person name="Jeffries C.D."/>
            <person name="Munk C."/>
            <person name="Kiss H."/>
            <person name="Chain P."/>
            <person name="Han C."/>
            <person name="Brettin T."/>
            <person name="Detter J.C."/>
            <person name="Schuler E."/>
            <person name="Goker M."/>
            <person name="Rohde M."/>
            <person name="Bristow J."/>
            <person name="Eisen J.A."/>
            <person name="Markowitz V."/>
            <person name="Hugenholtz P."/>
            <person name="Kyrpides N.C."/>
            <person name="Klenk H.P."/>
        </authorList>
    </citation>
    <scope>NUCLEOTIDE SEQUENCE [LARGE SCALE GENOMIC DNA]</scope>
    <source>
        <strain evidence="4">ATCC 49802 / DSM 20745 / S 6022</strain>
    </source>
</reference>
<gene>
    <name evidence="3" type="ordered locus">Sthe_2712</name>
</gene>
<organism evidence="3 4">
    <name type="scientific">Sphaerobacter thermophilus (strain ATCC 49802 / DSM 20745 / KCCM 41009 / NCIMB 13125 / S 6022)</name>
    <dbReference type="NCBI Taxonomy" id="479434"/>
    <lineage>
        <taxon>Bacteria</taxon>
        <taxon>Pseudomonadati</taxon>
        <taxon>Thermomicrobiota</taxon>
        <taxon>Thermomicrobia</taxon>
        <taxon>Sphaerobacterales</taxon>
        <taxon>Sphaerobacterineae</taxon>
        <taxon>Sphaerobacteraceae</taxon>
        <taxon>Sphaerobacter</taxon>
    </lineage>
</organism>
<dbReference type="InterPro" id="IPR032466">
    <property type="entry name" value="Metal_Hydrolase"/>
</dbReference>
<dbReference type="InterPro" id="IPR032465">
    <property type="entry name" value="ACMSD"/>
</dbReference>
<evidence type="ECO:0000313" key="4">
    <source>
        <dbReference type="Proteomes" id="UP000002027"/>
    </source>
</evidence>
<dbReference type="Gene3D" id="3.20.20.140">
    <property type="entry name" value="Metal-dependent hydrolases"/>
    <property type="match status" value="1"/>
</dbReference>
<keyword evidence="3" id="KW-0378">Hydrolase</keyword>
<evidence type="ECO:0000313" key="3">
    <source>
        <dbReference type="EMBL" id="ACZ40126.1"/>
    </source>
</evidence>
<dbReference type="AlphaFoldDB" id="D1C8I3"/>
<dbReference type="STRING" id="479434.Sthe_2712"/>
<keyword evidence="4" id="KW-1185">Reference proteome</keyword>
<dbReference type="KEGG" id="sti:Sthe_2712"/>
<reference evidence="4" key="1">
    <citation type="submission" date="2009-11" db="EMBL/GenBank/DDBJ databases">
        <title>The complete chromosome 2 of Sphaerobacter thermophilus DSM 20745.</title>
        <authorList>
            <person name="Lucas S."/>
            <person name="Copeland A."/>
            <person name="Lapidus A."/>
            <person name="Glavina del Rio T."/>
            <person name="Dalin E."/>
            <person name="Tice H."/>
            <person name="Bruce D."/>
            <person name="Goodwin L."/>
            <person name="Pitluck S."/>
            <person name="Kyrpides N."/>
            <person name="Mavromatis K."/>
            <person name="Ivanova N."/>
            <person name="Mikhailova N."/>
            <person name="LaButti K.M."/>
            <person name="Clum A."/>
            <person name="Sun H.I."/>
            <person name="Brettin T."/>
            <person name="Detter J.C."/>
            <person name="Han C."/>
            <person name="Larimer F."/>
            <person name="Land M."/>
            <person name="Hauser L."/>
            <person name="Markowitz V."/>
            <person name="Cheng J.F."/>
            <person name="Hugenholtz P."/>
            <person name="Woyke T."/>
            <person name="Wu D."/>
            <person name="Steenblock K."/>
            <person name="Schneider S."/>
            <person name="Pukall R."/>
            <person name="Goeker M."/>
            <person name="Klenk H.P."/>
            <person name="Eisen J.A."/>
        </authorList>
    </citation>
    <scope>NUCLEOTIDE SEQUENCE [LARGE SCALE GENOMIC DNA]</scope>
    <source>
        <strain evidence="4">ATCC 49802 / DSM 20745 / S 6022</strain>
    </source>
</reference>
<dbReference type="InterPro" id="IPR006680">
    <property type="entry name" value="Amidohydro-rel"/>
</dbReference>
<dbReference type="Pfam" id="PF04909">
    <property type="entry name" value="Amidohydro_2"/>
    <property type="match status" value="1"/>
</dbReference>
<sequence>MPLKIDVFCHFFPPRYWQAMLEQAAGSAYMQKRVRGIAALHDLDERFRLMEPHEDYVQVLSLPGPPIEAFSSPDKAPELARIGNEGMAELVDRYPDRFVGFIAGLPMNNPDAAVREAEHAITQLGATGVQIYTNVNGAPLDQDAYLPLFALMAEHDLPIWVHPSREPDVPDYRTEERSKYDIWWAFGWPYETSVFMARMVFWGLFDRFPNIKIITHHMGGMVPYFEGRVGYGLDSLGRRTDEAEDLEARERLQGRPYDYFRRFYADTALFGALPATECGLAFFGTERVLFATDFPFDPQGGALFIGETVRVVENMTASAEDKQAIFEGNARRLLRLRLPD</sequence>
<dbReference type="SUPFAM" id="SSF51556">
    <property type="entry name" value="Metallo-dependent hydrolases"/>
    <property type="match status" value="1"/>
</dbReference>
<accession>D1C8I3</accession>
<dbReference type="Proteomes" id="UP000002027">
    <property type="component" value="Chromosome 2"/>
</dbReference>
<feature type="domain" description="Amidohydrolase-related" evidence="2">
    <location>
        <begin position="43"/>
        <end position="336"/>
    </location>
</feature>
<protein>
    <submittedName>
        <fullName evidence="3">Amidohydrolase 2</fullName>
    </submittedName>
</protein>
<dbReference type="InParanoid" id="D1C8I3"/>
<proteinExistence type="predicted"/>
<dbReference type="GO" id="GO:0016787">
    <property type="term" value="F:hydrolase activity"/>
    <property type="evidence" value="ECO:0007669"/>
    <property type="project" value="UniProtKB-KW"/>
</dbReference>
<dbReference type="HOGENOM" id="CLU_039329_1_1_0"/>
<evidence type="ECO:0000256" key="1">
    <source>
        <dbReference type="ARBA" id="ARBA00023239"/>
    </source>
</evidence>
<keyword evidence="1" id="KW-0456">Lyase</keyword>
<name>D1C8I3_SPHTD</name>
<dbReference type="PANTHER" id="PTHR21240:SF28">
    <property type="entry name" value="ISO-OROTATE DECARBOXYLASE (EUROFUNG)"/>
    <property type="match status" value="1"/>
</dbReference>